<sequence>MADMTGFGLVLGMLADSWGRVAMQVGADTRSLLRRVAARIAAERPGGADWDARNELVEVLSAVLPDDDPLLPVLRAARRGTAVDDVALVSRRLLEEMDGLEVAGDVIGPQEVEFWAERRLLKAPALSEDDLVALGLDPDDPDLILLRRPDGGGQWPEFQFSTDGSPIPLVRYINAFLEAADDPWGAADWWLCPNAWLEGRIPSQALGRLDDAVLVSAARAVDPGV</sequence>
<reference evidence="2" key="1">
    <citation type="journal article" date="2019" name="Int. J. Syst. Evol. Microbiol.">
        <title>The Global Catalogue of Microorganisms (GCM) 10K type strain sequencing project: providing services to taxonomists for standard genome sequencing and annotation.</title>
        <authorList>
            <consortium name="The Broad Institute Genomics Platform"/>
            <consortium name="The Broad Institute Genome Sequencing Center for Infectious Disease"/>
            <person name="Wu L."/>
            <person name="Ma J."/>
        </authorList>
    </citation>
    <scope>NUCLEOTIDE SEQUENCE [LARGE SCALE GENOMIC DNA]</scope>
    <source>
        <strain evidence="2">JCM 9371</strain>
    </source>
</reference>
<evidence type="ECO:0000313" key="1">
    <source>
        <dbReference type="EMBL" id="MFD0683767.1"/>
    </source>
</evidence>
<proteinExistence type="predicted"/>
<gene>
    <name evidence="1" type="ORF">ACFQZM_04600</name>
</gene>
<name>A0ABW2XGB8_9ACTN</name>
<dbReference type="EMBL" id="JBHTGP010000003">
    <property type="protein sequence ID" value="MFD0683767.1"/>
    <property type="molecule type" value="Genomic_DNA"/>
</dbReference>
<dbReference type="Proteomes" id="UP001597063">
    <property type="component" value="Unassembled WGS sequence"/>
</dbReference>
<comment type="caution">
    <text evidence="1">The sequence shown here is derived from an EMBL/GenBank/DDBJ whole genome shotgun (WGS) entry which is preliminary data.</text>
</comment>
<keyword evidence="2" id="KW-1185">Reference proteome</keyword>
<accession>A0ABW2XGB8</accession>
<evidence type="ECO:0000313" key="2">
    <source>
        <dbReference type="Proteomes" id="UP001597063"/>
    </source>
</evidence>
<dbReference type="RefSeq" id="WP_131757300.1">
    <property type="nucleotide sequence ID" value="NZ_CAACUY010000029.1"/>
</dbReference>
<organism evidence="1 2">
    <name type="scientific">Actinomadura fibrosa</name>
    <dbReference type="NCBI Taxonomy" id="111802"/>
    <lineage>
        <taxon>Bacteria</taxon>
        <taxon>Bacillati</taxon>
        <taxon>Actinomycetota</taxon>
        <taxon>Actinomycetes</taxon>
        <taxon>Streptosporangiales</taxon>
        <taxon>Thermomonosporaceae</taxon>
        <taxon>Actinomadura</taxon>
    </lineage>
</organism>
<protein>
    <submittedName>
        <fullName evidence="1">Uncharacterized protein</fullName>
    </submittedName>
</protein>